<keyword evidence="7 19" id="KW-0732">Signal</keyword>
<dbReference type="VEuPathDB" id="FungiDB:PV10_03450"/>
<dbReference type="Proteomes" id="UP000288859">
    <property type="component" value="Unassembled WGS sequence"/>
</dbReference>
<feature type="region of interest" description="Disordered" evidence="17">
    <location>
        <begin position="610"/>
        <end position="632"/>
    </location>
</feature>
<evidence type="ECO:0000256" key="2">
    <source>
        <dbReference type="ARBA" id="ARBA00022448"/>
    </source>
</evidence>
<dbReference type="Pfam" id="PF07731">
    <property type="entry name" value="Cu-oxidase_2"/>
    <property type="match status" value="1"/>
</dbReference>
<dbReference type="Gene3D" id="2.60.40.420">
    <property type="entry name" value="Cupredoxins - blue copper proteins"/>
    <property type="match status" value="3"/>
</dbReference>
<evidence type="ECO:0000256" key="15">
    <source>
        <dbReference type="ARBA" id="ARBA00023180"/>
    </source>
</evidence>
<evidence type="ECO:0000256" key="14">
    <source>
        <dbReference type="ARBA" id="ARBA00023136"/>
    </source>
</evidence>
<keyword evidence="10" id="KW-0560">Oxidoreductase</keyword>
<evidence type="ECO:0000256" key="7">
    <source>
        <dbReference type="ARBA" id="ARBA00022729"/>
    </source>
</evidence>
<dbReference type="InterPro" id="IPR001117">
    <property type="entry name" value="Cu-oxidase_2nd"/>
</dbReference>
<dbReference type="GO" id="GO:0005507">
    <property type="term" value="F:copper ion binding"/>
    <property type="evidence" value="ECO:0007669"/>
    <property type="project" value="InterPro"/>
</dbReference>
<evidence type="ECO:0000256" key="13">
    <source>
        <dbReference type="ARBA" id="ARBA00023065"/>
    </source>
</evidence>
<reference evidence="23 24" key="1">
    <citation type="submission" date="2017-03" db="EMBL/GenBank/DDBJ databases">
        <title>Genomes of endolithic fungi from Antarctica.</title>
        <authorList>
            <person name="Coleine C."/>
            <person name="Masonjones S."/>
            <person name="Stajich J.E."/>
        </authorList>
    </citation>
    <scope>NUCLEOTIDE SEQUENCE [LARGE SCALE GENOMIC DNA]</scope>
    <source>
        <strain evidence="23 24">CCFEE 6314</strain>
    </source>
</reference>
<dbReference type="InterPro" id="IPR045087">
    <property type="entry name" value="Cu-oxidase_fam"/>
</dbReference>
<evidence type="ECO:0000256" key="12">
    <source>
        <dbReference type="ARBA" id="ARBA00023008"/>
    </source>
</evidence>
<dbReference type="InterPro" id="IPR011707">
    <property type="entry name" value="Cu-oxidase-like_N"/>
</dbReference>
<evidence type="ECO:0000256" key="17">
    <source>
        <dbReference type="SAM" id="MobiDB-lite"/>
    </source>
</evidence>
<feature type="signal peptide" evidence="19">
    <location>
        <begin position="1"/>
        <end position="22"/>
    </location>
</feature>
<dbReference type="Pfam" id="PF07732">
    <property type="entry name" value="Cu-oxidase_3"/>
    <property type="match status" value="1"/>
</dbReference>
<keyword evidence="13" id="KW-0406">Ion transport</keyword>
<keyword evidence="12" id="KW-0186">Copper</keyword>
<dbReference type="FunFam" id="2.60.40.420:FF:000025">
    <property type="entry name" value="FET5p Multicopper oxidase"/>
    <property type="match status" value="1"/>
</dbReference>
<dbReference type="InterPro" id="IPR011706">
    <property type="entry name" value="Cu-oxidase_C"/>
</dbReference>
<comment type="caution">
    <text evidence="23">The sequence shown here is derived from an EMBL/GenBank/DDBJ whole genome shotgun (WGS) entry which is preliminary data.</text>
</comment>
<comment type="subcellular location">
    <subcellularLocation>
        <location evidence="16">Cell membrane</location>
        <topology evidence="16">Single-pass type I membrane protein</topology>
        <orientation evidence="16">Extracellular side</orientation>
    </subcellularLocation>
</comment>
<evidence type="ECO:0008006" key="25">
    <source>
        <dbReference type="Google" id="ProtNLM"/>
    </source>
</evidence>
<sequence>MALSLSSFLVSAILFCATLITAETRTYDFTAGWVNRNPDGQHERPVIGINGEWPLPAIVANVGDRVVVNLKNDLGNQSTSIHFHGLFQNGTTHMDGVGSTTQCPVPPGSSFTYNFTIDQPGTYWYHSHVDGQYPDGFRGPLIVHDPENPYADLYDEELVLTLSDWYHDQMPGLIAGFLSVTNPTGAEPVPQAALMNDTQNLEIHIEPGKTYFLRIINMAAFAAQYFWIDGHTFRIIEVDGVYHEPTEAEQIYLTAAQRYGVLLTTKNETDANYAIMGSMDEDLFDQIPNGLNPNVTSYLVYDSALPLPEPADIDEFDPFDDMLLVPTDGEELLPDPDLVVTLDVVMDNLGNGANYAFFSGITYVKPKVPSLYTALTSGEYATNASIYGVNTNSYVLEHNEVVEIVLNNQDPGKHPFHLHGHAFQSILRSEEEAGDFDPESVTNGSVVLPQKPMRRDVLLVRPNGHIVMRFRANNPGVWLFHCHIEWHVDSGLVMTFVEAPLVLQQTITIPEDHFAACAALSPPMATAGNAAANTVDLLDLQGQNLSPAPLPSGFQAKGIVALTFSCLAGLIGVGVIAWYGMGEMTNLEKERQVGHVMHIQDERGIVKTESATGSVGGPDAGVGARDTIETAR</sequence>
<keyword evidence="9 18" id="KW-1133">Transmembrane helix</keyword>
<dbReference type="PANTHER" id="PTHR11709">
    <property type="entry name" value="MULTI-COPPER OXIDASE"/>
    <property type="match status" value="1"/>
</dbReference>
<dbReference type="PROSITE" id="PS00079">
    <property type="entry name" value="MULTICOPPER_OXIDASE1"/>
    <property type="match status" value="1"/>
</dbReference>
<proteinExistence type="inferred from homology"/>
<dbReference type="GO" id="GO:0010106">
    <property type="term" value="P:cellular response to iron ion starvation"/>
    <property type="evidence" value="ECO:0007669"/>
    <property type="project" value="TreeGrafter"/>
</dbReference>
<feature type="domain" description="Plastocyanin-like" evidence="22">
    <location>
        <begin position="32"/>
        <end position="147"/>
    </location>
</feature>
<evidence type="ECO:0000256" key="10">
    <source>
        <dbReference type="ARBA" id="ARBA00023002"/>
    </source>
</evidence>
<evidence type="ECO:0000313" key="24">
    <source>
        <dbReference type="Proteomes" id="UP000288859"/>
    </source>
</evidence>
<evidence type="ECO:0000256" key="11">
    <source>
        <dbReference type="ARBA" id="ARBA00023004"/>
    </source>
</evidence>
<accession>A0A438NA32</accession>
<evidence type="ECO:0000256" key="18">
    <source>
        <dbReference type="SAM" id="Phobius"/>
    </source>
</evidence>
<keyword evidence="8" id="KW-0677">Repeat</keyword>
<keyword evidence="5 18" id="KW-0812">Transmembrane</keyword>
<keyword evidence="3" id="KW-1003">Cell membrane</keyword>
<dbReference type="FunFam" id="2.60.40.420:FF:000024">
    <property type="entry name" value="FET5p Multicopper oxidase"/>
    <property type="match status" value="1"/>
</dbReference>
<dbReference type="SUPFAM" id="SSF49503">
    <property type="entry name" value="Cupredoxins"/>
    <property type="match status" value="3"/>
</dbReference>
<evidence type="ECO:0000256" key="5">
    <source>
        <dbReference type="ARBA" id="ARBA00022692"/>
    </source>
</evidence>
<dbReference type="GO" id="GO:0033215">
    <property type="term" value="P:reductive iron assimilation"/>
    <property type="evidence" value="ECO:0007669"/>
    <property type="project" value="TreeGrafter"/>
</dbReference>
<gene>
    <name evidence="23" type="ORF">B0A52_04031</name>
</gene>
<feature type="domain" description="Plastocyanin-like" evidence="21">
    <location>
        <begin position="363"/>
        <end position="500"/>
    </location>
</feature>
<dbReference type="PANTHER" id="PTHR11709:SF361">
    <property type="entry name" value="IRON TRANSPORT MULTICOPPER OXIDASE FET3"/>
    <property type="match status" value="1"/>
</dbReference>
<dbReference type="CDD" id="cd13877">
    <property type="entry name" value="CuRO_2_Fet3p_like"/>
    <property type="match status" value="1"/>
</dbReference>
<dbReference type="PROSITE" id="PS00080">
    <property type="entry name" value="MULTICOPPER_OXIDASE2"/>
    <property type="match status" value="1"/>
</dbReference>
<evidence type="ECO:0000256" key="9">
    <source>
        <dbReference type="ARBA" id="ARBA00022989"/>
    </source>
</evidence>
<protein>
    <recommendedName>
        <fullName evidence="25">Iron transport multicopper oxidase FET3</fullName>
    </recommendedName>
</protein>
<keyword evidence="11" id="KW-0408">Iron</keyword>
<keyword evidence="4" id="KW-0410">Iron transport</keyword>
<evidence type="ECO:0000259" key="20">
    <source>
        <dbReference type="Pfam" id="PF00394"/>
    </source>
</evidence>
<dbReference type="InterPro" id="IPR033138">
    <property type="entry name" value="Cu_oxidase_CS"/>
</dbReference>
<evidence type="ECO:0000256" key="1">
    <source>
        <dbReference type="ARBA" id="ARBA00010609"/>
    </source>
</evidence>
<dbReference type="InterPro" id="IPR008972">
    <property type="entry name" value="Cupredoxin"/>
</dbReference>
<evidence type="ECO:0000256" key="8">
    <source>
        <dbReference type="ARBA" id="ARBA00022737"/>
    </source>
</evidence>
<feature type="domain" description="Plastocyanin-like" evidence="20">
    <location>
        <begin position="156"/>
        <end position="303"/>
    </location>
</feature>
<dbReference type="GO" id="GO:0033573">
    <property type="term" value="C:high-affinity iron permease complex"/>
    <property type="evidence" value="ECO:0007669"/>
    <property type="project" value="TreeGrafter"/>
</dbReference>
<dbReference type="InterPro" id="IPR002355">
    <property type="entry name" value="Cu_oxidase_Cu_BS"/>
</dbReference>
<dbReference type="EMBL" id="NAJM01000011">
    <property type="protein sequence ID" value="RVX72634.1"/>
    <property type="molecule type" value="Genomic_DNA"/>
</dbReference>
<evidence type="ECO:0000259" key="22">
    <source>
        <dbReference type="Pfam" id="PF07732"/>
    </source>
</evidence>
<evidence type="ECO:0000256" key="16">
    <source>
        <dbReference type="ARBA" id="ARBA00037814"/>
    </source>
</evidence>
<evidence type="ECO:0000313" key="23">
    <source>
        <dbReference type="EMBL" id="RVX72634.1"/>
    </source>
</evidence>
<evidence type="ECO:0000256" key="19">
    <source>
        <dbReference type="SAM" id="SignalP"/>
    </source>
</evidence>
<dbReference type="GO" id="GO:0004322">
    <property type="term" value="F:ferroxidase activity"/>
    <property type="evidence" value="ECO:0007669"/>
    <property type="project" value="TreeGrafter"/>
</dbReference>
<evidence type="ECO:0000256" key="3">
    <source>
        <dbReference type="ARBA" id="ARBA00022475"/>
    </source>
</evidence>
<name>A0A438NA32_EXOME</name>
<dbReference type="CDD" id="cd13899">
    <property type="entry name" value="CuRO_3_Fet3p"/>
    <property type="match status" value="1"/>
</dbReference>
<dbReference type="FunFam" id="2.60.40.420:FF:000022">
    <property type="entry name" value="FET5p Multicopper oxidase"/>
    <property type="match status" value="1"/>
</dbReference>
<evidence type="ECO:0000259" key="21">
    <source>
        <dbReference type="Pfam" id="PF07731"/>
    </source>
</evidence>
<evidence type="ECO:0000256" key="6">
    <source>
        <dbReference type="ARBA" id="ARBA00022723"/>
    </source>
</evidence>
<keyword evidence="6" id="KW-0479">Metal-binding</keyword>
<organism evidence="23 24">
    <name type="scientific">Exophiala mesophila</name>
    <name type="common">Black yeast-like fungus</name>
    <dbReference type="NCBI Taxonomy" id="212818"/>
    <lineage>
        <taxon>Eukaryota</taxon>
        <taxon>Fungi</taxon>
        <taxon>Dikarya</taxon>
        <taxon>Ascomycota</taxon>
        <taxon>Pezizomycotina</taxon>
        <taxon>Eurotiomycetes</taxon>
        <taxon>Chaetothyriomycetidae</taxon>
        <taxon>Chaetothyriales</taxon>
        <taxon>Herpotrichiellaceae</taxon>
        <taxon>Exophiala</taxon>
    </lineage>
</organism>
<feature type="chain" id="PRO_5019165784" description="Iron transport multicopper oxidase FET3" evidence="19">
    <location>
        <begin position="23"/>
        <end position="632"/>
    </location>
</feature>
<dbReference type="CDD" id="cd13851">
    <property type="entry name" value="CuRO_1_Fet3p"/>
    <property type="match status" value="1"/>
</dbReference>
<dbReference type="InterPro" id="IPR044130">
    <property type="entry name" value="CuRO_2_Fet3-like"/>
</dbReference>
<keyword evidence="14 18" id="KW-0472">Membrane</keyword>
<dbReference type="Pfam" id="PF00394">
    <property type="entry name" value="Cu-oxidase"/>
    <property type="match status" value="1"/>
</dbReference>
<evidence type="ECO:0000256" key="4">
    <source>
        <dbReference type="ARBA" id="ARBA00022496"/>
    </source>
</evidence>
<keyword evidence="2" id="KW-0813">Transport</keyword>
<keyword evidence="15" id="KW-0325">Glycoprotein</keyword>
<dbReference type="AlphaFoldDB" id="A0A438NA32"/>
<dbReference type="OrthoDB" id="2121828at2759"/>
<feature type="transmembrane region" description="Helical" evidence="18">
    <location>
        <begin position="559"/>
        <end position="581"/>
    </location>
</feature>
<comment type="similarity">
    <text evidence="1">Belongs to the multicopper oxidase family.</text>
</comment>